<reference evidence="2 3" key="1">
    <citation type="submission" date="2018-03" db="EMBL/GenBank/DDBJ databases">
        <title>The ancient ancestry and fast evolution of plastids.</title>
        <authorList>
            <person name="Moore K.R."/>
            <person name="Magnabosco C."/>
            <person name="Momper L."/>
            <person name="Gold D.A."/>
            <person name="Bosak T."/>
            <person name="Fournier G.P."/>
        </authorList>
    </citation>
    <scope>NUCLEOTIDE SEQUENCE [LARGE SCALE GENOMIC DNA]</scope>
    <source>
        <strain evidence="2 3">CCALA 016</strain>
    </source>
</reference>
<protein>
    <submittedName>
        <fullName evidence="2">Epimerase</fullName>
    </submittedName>
</protein>
<sequence>MKRIFVTGVSGCIGHYLADELIQQTDHELFFLVRNPDKLKFNYSTRPNIHILTGDLKEIEKYSDLLKTINVAILVATSWGGREETEEINIVKTLTLLKLLDPVVCEQVIYFSTESILDRNNQPLKEAGEIGTDYIRTKYICHSKLNQLPIASKITTLYPTLVLGGDEKYPYSHLYGGLPDVLKYADLIRWFKADGSFHYIHAKDIAQVTTYLVDHPLKETDNRDLVLGNAPVTANEAVEKICSYLGKRIYFRFNLTKTLADFFIKVFYIRMAEWDLFLMDYRHFTHKNTVTPASFGLKNYCSTLDDVLALRGIPKKV</sequence>
<proteinExistence type="predicted"/>
<dbReference type="PANTHER" id="PTHR43245:SF13">
    <property type="entry name" value="UDP-D-APIOSE_UDP-D-XYLOSE SYNTHASE 2"/>
    <property type="match status" value="1"/>
</dbReference>
<evidence type="ECO:0000259" key="1">
    <source>
        <dbReference type="Pfam" id="PF01370"/>
    </source>
</evidence>
<dbReference type="AlphaFoldDB" id="A0A2T1LQR1"/>
<dbReference type="EMBL" id="PXOH01000065">
    <property type="protein sequence ID" value="PSF29357.1"/>
    <property type="molecule type" value="Genomic_DNA"/>
</dbReference>
<dbReference type="PANTHER" id="PTHR43245">
    <property type="entry name" value="BIFUNCTIONAL POLYMYXIN RESISTANCE PROTEIN ARNA"/>
    <property type="match status" value="1"/>
</dbReference>
<organism evidence="2 3">
    <name type="scientific">Aphanothece hegewaldii CCALA 016</name>
    <dbReference type="NCBI Taxonomy" id="2107694"/>
    <lineage>
        <taxon>Bacteria</taxon>
        <taxon>Bacillati</taxon>
        <taxon>Cyanobacteriota</taxon>
        <taxon>Cyanophyceae</taxon>
        <taxon>Oscillatoriophycideae</taxon>
        <taxon>Chroococcales</taxon>
        <taxon>Aphanothecaceae</taxon>
        <taxon>Aphanothece</taxon>
    </lineage>
</organism>
<evidence type="ECO:0000313" key="3">
    <source>
        <dbReference type="Proteomes" id="UP000239001"/>
    </source>
</evidence>
<dbReference type="InterPro" id="IPR001509">
    <property type="entry name" value="Epimerase_deHydtase"/>
</dbReference>
<dbReference type="Pfam" id="PF01370">
    <property type="entry name" value="Epimerase"/>
    <property type="match status" value="1"/>
</dbReference>
<dbReference type="OrthoDB" id="504638at2"/>
<name>A0A2T1LQR1_9CHRO</name>
<keyword evidence="3" id="KW-1185">Reference proteome</keyword>
<dbReference type="SUPFAM" id="SSF51735">
    <property type="entry name" value="NAD(P)-binding Rossmann-fold domains"/>
    <property type="match status" value="1"/>
</dbReference>
<gene>
    <name evidence="2" type="ORF">C7H19_24390</name>
</gene>
<comment type="caution">
    <text evidence="2">The sequence shown here is derived from an EMBL/GenBank/DDBJ whole genome shotgun (WGS) entry which is preliminary data.</text>
</comment>
<dbReference type="InterPro" id="IPR050177">
    <property type="entry name" value="Lipid_A_modif_metabolic_enz"/>
</dbReference>
<feature type="domain" description="NAD-dependent epimerase/dehydratase" evidence="1">
    <location>
        <begin position="4"/>
        <end position="228"/>
    </location>
</feature>
<dbReference type="InterPro" id="IPR036291">
    <property type="entry name" value="NAD(P)-bd_dom_sf"/>
</dbReference>
<dbReference type="Proteomes" id="UP000239001">
    <property type="component" value="Unassembled WGS sequence"/>
</dbReference>
<reference evidence="2 3" key="2">
    <citation type="submission" date="2018-03" db="EMBL/GenBank/DDBJ databases">
        <authorList>
            <person name="Keele B.F."/>
        </authorList>
    </citation>
    <scope>NUCLEOTIDE SEQUENCE [LARGE SCALE GENOMIC DNA]</scope>
    <source>
        <strain evidence="2 3">CCALA 016</strain>
    </source>
</reference>
<dbReference type="RefSeq" id="WP_106459506.1">
    <property type="nucleotide sequence ID" value="NZ_PXOH01000065.1"/>
</dbReference>
<accession>A0A2T1LQR1</accession>
<dbReference type="Gene3D" id="3.40.50.720">
    <property type="entry name" value="NAD(P)-binding Rossmann-like Domain"/>
    <property type="match status" value="1"/>
</dbReference>
<evidence type="ECO:0000313" key="2">
    <source>
        <dbReference type="EMBL" id="PSF29357.1"/>
    </source>
</evidence>